<evidence type="ECO:0000259" key="6">
    <source>
        <dbReference type="Pfam" id="PF00419"/>
    </source>
</evidence>
<dbReference type="InterPro" id="IPR036937">
    <property type="entry name" value="Adhesion_dom_fimbrial_sf"/>
</dbReference>
<dbReference type="RefSeq" id="WP_285149638.1">
    <property type="nucleotide sequence ID" value="NZ_JASSOM010000003.1"/>
</dbReference>
<dbReference type="GO" id="GO:0009289">
    <property type="term" value="C:pilus"/>
    <property type="evidence" value="ECO:0007669"/>
    <property type="project" value="UniProtKB-SubCell"/>
</dbReference>
<keyword evidence="3 5" id="KW-0732">Signal</keyword>
<evidence type="ECO:0000256" key="1">
    <source>
        <dbReference type="ARBA" id="ARBA00004561"/>
    </source>
</evidence>
<dbReference type="EMBL" id="JASSOM010000003">
    <property type="protein sequence ID" value="MDK9361887.1"/>
    <property type="molecule type" value="Genomic_DNA"/>
</dbReference>
<evidence type="ECO:0000256" key="3">
    <source>
        <dbReference type="ARBA" id="ARBA00022729"/>
    </source>
</evidence>
<comment type="caution">
    <text evidence="7">The sequence shown here is derived from an EMBL/GenBank/DDBJ whole genome shotgun (WGS) entry which is preliminary data.</text>
</comment>
<dbReference type="Proteomes" id="UP001223214">
    <property type="component" value="Unassembled WGS sequence"/>
</dbReference>
<reference evidence="7 8" key="1">
    <citation type="submission" date="2023-06" db="EMBL/GenBank/DDBJ databases">
        <title>Identification and characterization of antibiotic-resistant Gram-negative bacteria.</title>
        <authorList>
            <person name="Cho G.-S."/>
            <person name="Lee J."/>
            <person name="Tai E."/>
            <person name="Jeong S."/>
            <person name="Kim I."/>
            <person name="Kim B.-E."/>
            <person name="Jeong M.-I."/>
            <person name="Oh K.-K."/>
            <person name="Franz C.M.A.P."/>
        </authorList>
    </citation>
    <scope>NUCLEOTIDE SEQUENCE [LARGE SCALE GENOMIC DNA]</scope>
    <source>
        <strain evidence="7 8">V106_12</strain>
    </source>
</reference>
<keyword evidence="4" id="KW-0281">Fimbrium</keyword>
<keyword evidence="8" id="KW-1185">Reference proteome</keyword>
<dbReference type="Pfam" id="PF00419">
    <property type="entry name" value="Fimbrial"/>
    <property type="match status" value="1"/>
</dbReference>
<evidence type="ECO:0000313" key="8">
    <source>
        <dbReference type="Proteomes" id="UP001223214"/>
    </source>
</evidence>
<dbReference type="SUPFAM" id="SSF49401">
    <property type="entry name" value="Bacterial adhesins"/>
    <property type="match status" value="1"/>
</dbReference>
<accession>A0AAP4CZ13</accession>
<dbReference type="Gene3D" id="2.60.40.1090">
    <property type="entry name" value="Fimbrial-type adhesion domain"/>
    <property type="match status" value="1"/>
</dbReference>
<feature type="domain" description="Fimbrial-type adhesion" evidence="6">
    <location>
        <begin position="184"/>
        <end position="323"/>
    </location>
</feature>
<comment type="similarity">
    <text evidence="2">Belongs to the fimbrial protein family.</text>
</comment>
<comment type="subcellular location">
    <subcellularLocation>
        <location evidence="1">Fimbrium</location>
    </subcellularLocation>
</comment>
<sequence length="324" mass="35066">MKPFSCWRIATVMMLSAVALTARAHDCQIQERQAPLNLTIPLTVQLPDKAGAAPVGTVLSVNEKTLAQLTGSHHAIAPACQGEVQRILNGRMSTAQSGDHIYSTALPGVGVRITVIYDQPGRARKEWVLPFNTPFSEVPTHPVSTDDIKLRIEVIKTGIIQGGTMTIRLPSLVSLNDNSLVVNLVMTVLAARAHCEILVDQPQIELPPINVKDLASSAMKKNYPVGVNLQCMNTTRASVNIEGVTEPQNVTVFKNVAPENPASGVGIEMLYNGSVMTPFQPIDMALPVPQMNIPVPLSVRYAKTDQPVSEGKVKAQITLRINYL</sequence>
<proteinExistence type="inferred from homology"/>
<evidence type="ECO:0000256" key="4">
    <source>
        <dbReference type="ARBA" id="ARBA00023263"/>
    </source>
</evidence>
<dbReference type="PANTHER" id="PTHR33420:SF3">
    <property type="entry name" value="FIMBRIAL SUBUNIT ELFA"/>
    <property type="match status" value="1"/>
</dbReference>
<dbReference type="AlphaFoldDB" id="A0AAP4CZ13"/>
<evidence type="ECO:0000256" key="2">
    <source>
        <dbReference type="ARBA" id="ARBA00006671"/>
    </source>
</evidence>
<name>A0AAP4CZ13_9ENTR</name>
<evidence type="ECO:0000256" key="5">
    <source>
        <dbReference type="SAM" id="SignalP"/>
    </source>
</evidence>
<dbReference type="InterPro" id="IPR008966">
    <property type="entry name" value="Adhesion_dom_sf"/>
</dbReference>
<organism evidence="7 8">
    <name type="scientific">Lelliottia wanjuensis</name>
    <dbReference type="NCBI Taxonomy" id="3050585"/>
    <lineage>
        <taxon>Bacteria</taxon>
        <taxon>Pseudomonadati</taxon>
        <taxon>Pseudomonadota</taxon>
        <taxon>Gammaproteobacteria</taxon>
        <taxon>Enterobacterales</taxon>
        <taxon>Enterobacteriaceae</taxon>
        <taxon>Lelliottia</taxon>
    </lineage>
</organism>
<dbReference type="GO" id="GO:0043709">
    <property type="term" value="P:cell adhesion involved in single-species biofilm formation"/>
    <property type="evidence" value="ECO:0007669"/>
    <property type="project" value="TreeGrafter"/>
</dbReference>
<dbReference type="PANTHER" id="PTHR33420">
    <property type="entry name" value="FIMBRIAL SUBUNIT ELFA-RELATED"/>
    <property type="match status" value="1"/>
</dbReference>
<dbReference type="Gene3D" id="2.60.40.3310">
    <property type="match status" value="1"/>
</dbReference>
<dbReference type="InterPro" id="IPR000259">
    <property type="entry name" value="Adhesion_dom_fimbrial"/>
</dbReference>
<protein>
    <submittedName>
        <fullName evidence="7">Fimbrial protein</fullName>
    </submittedName>
</protein>
<feature type="signal peptide" evidence="5">
    <location>
        <begin position="1"/>
        <end position="24"/>
    </location>
</feature>
<gene>
    <name evidence="7" type="ORF">QQF32_01485</name>
</gene>
<evidence type="ECO:0000313" key="7">
    <source>
        <dbReference type="EMBL" id="MDK9361887.1"/>
    </source>
</evidence>
<feature type="chain" id="PRO_5043018358" evidence="5">
    <location>
        <begin position="25"/>
        <end position="324"/>
    </location>
</feature>
<dbReference type="InterPro" id="IPR050263">
    <property type="entry name" value="Bact_Fimbrial_Adh_Pro"/>
</dbReference>